<dbReference type="PANTHER" id="PTHR22597:SF0">
    <property type="entry name" value="POLYCOMB PROTEIN SUZ12"/>
    <property type="match status" value="1"/>
</dbReference>
<evidence type="ECO:0000256" key="7">
    <source>
        <dbReference type="ARBA" id="ARBA00023163"/>
    </source>
</evidence>
<feature type="region of interest" description="Disordered" evidence="8">
    <location>
        <begin position="592"/>
        <end position="616"/>
    </location>
</feature>
<accession>W9C767</accession>
<evidence type="ECO:0000256" key="6">
    <source>
        <dbReference type="ARBA" id="ARBA00023015"/>
    </source>
</evidence>
<feature type="domain" description="Zinc finger PHD-type" evidence="9">
    <location>
        <begin position="834"/>
        <end position="883"/>
    </location>
</feature>
<feature type="compositionally biased region" description="Basic and acidic residues" evidence="8">
    <location>
        <begin position="166"/>
        <end position="177"/>
    </location>
</feature>
<dbReference type="InterPro" id="IPR019135">
    <property type="entry name" value="Polycomb_protein_VEFS-Box"/>
</dbReference>
<evidence type="ECO:0000256" key="4">
    <source>
        <dbReference type="ARBA" id="ARBA00022833"/>
    </source>
</evidence>
<dbReference type="Gene3D" id="3.30.40.10">
    <property type="entry name" value="Zinc/RING finger domain, C3HC4 (zinc finger)"/>
    <property type="match status" value="1"/>
</dbReference>
<dbReference type="OrthoDB" id="166746at2759"/>
<dbReference type="Pfam" id="PF23320">
    <property type="entry name" value="Zn_SUZ12"/>
    <property type="match status" value="1"/>
</dbReference>
<dbReference type="AlphaFoldDB" id="W9C767"/>
<keyword evidence="5" id="KW-0156">Chromatin regulator</keyword>
<evidence type="ECO:0000256" key="1">
    <source>
        <dbReference type="ARBA" id="ARBA00007416"/>
    </source>
</evidence>
<dbReference type="HOGENOM" id="CLU_334330_0_0_1"/>
<gene>
    <name evidence="10" type="ORF">SBOR_9231</name>
</gene>
<proteinExistence type="inferred from homology"/>
<dbReference type="SMART" id="SM00249">
    <property type="entry name" value="PHD"/>
    <property type="match status" value="1"/>
</dbReference>
<keyword evidence="11" id="KW-1185">Reference proteome</keyword>
<name>W9C767_SCLBF</name>
<dbReference type="PROSITE" id="PS01359">
    <property type="entry name" value="ZF_PHD_1"/>
    <property type="match status" value="1"/>
</dbReference>
<reference evidence="10 11" key="1">
    <citation type="journal article" date="2014" name="Genome Announc.">
        <title>Draft genome sequence of Sclerotinia borealis, a psychrophilic plant pathogenic fungus.</title>
        <authorList>
            <person name="Mardanov A.V."/>
            <person name="Beletsky A.V."/>
            <person name="Kadnikov V.V."/>
            <person name="Ignatov A.N."/>
            <person name="Ravin N.V."/>
        </authorList>
    </citation>
    <scope>NUCLEOTIDE SEQUENCE [LARGE SCALE GENOMIC DNA]</scope>
    <source>
        <strain evidence="11">F-4157</strain>
    </source>
</reference>
<dbReference type="GO" id="GO:0031490">
    <property type="term" value="F:chromatin DNA binding"/>
    <property type="evidence" value="ECO:0007669"/>
    <property type="project" value="TreeGrafter"/>
</dbReference>
<feature type="compositionally biased region" description="Polar residues" evidence="8">
    <location>
        <begin position="131"/>
        <end position="141"/>
    </location>
</feature>
<dbReference type="GO" id="GO:0006325">
    <property type="term" value="P:chromatin organization"/>
    <property type="evidence" value="ECO:0007669"/>
    <property type="project" value="UniProtKB-KW"/>
</dbReference>
<dbReference type="Proteomes" id="UP000019487">
    <property type="component" value="Unassembled WGS sequence"/>
</dbReference>
<evidence type="ECO:0000256" key="5">
    <source>
        <dbReference type="ARBA" id="ARBA00022853"/>
    </source>
</evidence>
<keyword evidence="3" id="KW-0863">Zinc-finger</keyword>
<evidence type="ECO:0000256" key="2">
    <source>
        <dbReference type="ARBA" id="ARBA00022723"/>
    </source>
</evidence>
<dbReference type="CDD" id="cd21552">
    <property type="entry name" value="VEFS-box_ctSUZ12-like"/>
    <property type="match status" value="1"/>
</dbReference>
<dbReference type="InterPro" id="IPR011011">
    <property type="entry name" value="Znf_FYVE_PHD"/>
</dbReference>
<dbReference type="EMBL" id="AYSA01000633">
    <property type="protein sequence ID" value="ESZ90395.1"/>
    <property type="molecule type" value="Genomic_DNA"/>
</dbReference>
<keyword evidence="4" id="KW-0862">Zinc</keyword>
<dbReference type="GO" id="GO:0016586">
    <property type="term" value="C:RSC-type complex"/>
    <property type="evidence" value="ECO:0007669"/>
    <property type="project" value="TreeGrafter"/>
</dbReference>
<evidence type="ECO:0000313" key="11">
    <source>
        <dbReference type="Proteomes" id="UP000019487"/>
    </source>
</evidence>
<evidence type="ECO:0000256" key="8">
    <source>
        <dbReference type="SAM" id="MobiDB-lite"/>
    </source>
</evidence>
<dbReference type="Pfam" id="PF09733">
    <property type="entry name" value="VEFS-Box"/>
    <property type="match status" value="1"/>
</dbReference>
<comment type="caution">
    <text evidence="10">The sequence shown here is derived from an EMBL/GenBank/DDBJ whole genome shotgun (WGS) entry which is preliminary data.</text>
</comment>
<dbReference type="GO" id="GO:0008270">
    <property type="term" value="F:zinc ion binding"/>
    <property type="evidence" value="ECO:0007669"/>
    <property type="project" value="UniProtKB-KW"/>
</dbReference>
<feature type="compositionally biased region" description="Polar residues" evidence="8">
    <location>
        <begin position="153"/>
        <end position="165"/>
    </location>
</feature>
<dbReference type="CDD" id="cd15489">
    <property type="entry name" value="PHD_SF"/>
    <property type="match status" value="1"/>
</dbReference>
<sequence>MSAAGVNGEIGKAAIENWLSDHRLPFRPFLRGNLEKAIRYHENSKMGSSNSSLKNVTPLQEQKPEILASHEEDEENEDPRPAKRRKTTTTNSTSVLAHNFSSRSLSSTSTLASATASSSLSHSTSEESRKPTSFPSRSQVNKIKPTEFYGRQPSISEGSRSNPSTERSKPDRVRIDSVLKLTEPPMDFQKLLRIRVASIIHGPSHGEAEDEGSHTGSQYSNIKCTLALLRVSEDESLIDIYRQPQTGRIRRTSEGRKNDTCPVYLPPFHIPSAVLFQDPNLEDSSDQMQSPNELGIYRVQLLIEPYQANRKDWLPLTISSLPHNSHIARKISKGEARLTDVRQIICEFLLFDWNSKQRTDQIELIYDGVRIETSASLKLDIQWSLPSQLSKKEEIIAPKLQTPVPETASELVLPHLLSPQKLETIEPGSPPRAQRRGRANIPTYNLKALSAKAQGKKLKAQWSNESSGTSAAAADTGENATYTFSKANAELYGIKQIHVVAGFLCPICSLDAKCMQNLRLHFMTTHDRFTFHVRFKSSFVVEFNKGSRHSKGTHSSQIIQLRRATTLLDLEKYLSGDCSWAEVREGPQNNQWPDSLAHLGIEASPSPSPQSSRQSSLDILDIDTETKEGGGLVPEPAYIRHLASLPIRNKKKYYVPDIKNGPYPRSVYTPDVVDRVFYDLRTKRVLEPAEELPDSDDEKDEAWFLHKRKWIINDYIDLTDDEKEYLIKWEEFIMAERLTNTRHLSETIKRFVARNRVWFAEKKARKQEWHKQVELLVMRDKLEDQPLMSHCDKLFEQGKKELDARNSEPKAESKSELKPEGQPEPAKEMRGCTVCVCGDPVQDPDQVICSGERCPDSHYHKECAKKSNRSIVPKGTWLCDRCNIRASLLQKSALTGVAMENNYQDRVPIQR</sequence>
<feature type="compositionally biased region" description="Low complexity" evidence="8">
    <location>
        <begin position="101"/>
        <end position="123"/>
    </location>
</feature>
<feature type="region of interest" description="Disordered" evidence="8">
    <location>
        <begin position="67"/>
        <end position="177"/>
    </location>
</feature>
<dbReference type="STRING" id="1432307.W9C767"/>
<dbReference type="InterPro" id="IPR057540">
    <property type="entry name" value="Znf_SUZ12"/>
</dbReference>
<feature type="region of interest" description="Disordered" evidence="8">
    <location>
        <begin position="802"/>
        <end position="826"/>
    </location>
</feature>
<evidence type="ECO:0000313" key="10">
    <source>
        <dbReference type="EMBL" id="ESZ90395.1"/>
    </source>
</evidence>
<comment type="similarity">
    <text evidence="1">Belongs to the VEFS (VRN2-EMF2-FIS2-SU(Z)12) family.</text>
</comment>
<keyword evidence="2" id="KW-0479">Metal-binding</keyword>
<dbReference type="InterPro" id="IPR019786">
    <property type="entry name" value="Zinc_finger_PHD-type_CS"/>
</dbReference>
<keyword evidence="7" id="KW-0804">Transcription</keyword>
<evidence type="ECO:0000256" key="3">
    <source>
        <dbReference type="ARBA" id="ARBA00022771"/>
    </source>
</evidence>
<dbReference type="PANTHER" id="PTHR22597">
    <property type="entry name" value="POLYCOMB GROUP PROTEIN"/>
    <property type="match status" value="1"/>
</dbReference>
<evidence type="ECO:0000259" key="9">
    <source>
        <dbReference type="SMART" id="SM00249"/>
    </source>
</evidence>
<keyword evidence="6" id="KW-0805">Transcription regulation</keyword>
<dbReference type="InterPro" id="IPR001965">
    <property type="entry name" value="Znf_PHD"/>
</dbReference>
<protein>
    <recommendedName>
        <fullName evidence="9">Zinc finger PHD-type domain-containing protein</fullName>
    </recommendedName>
</protein>
<dbReference type="InterPro" id="IPR013083">
    <property type="entry name" value="Znf_RING/FYVE/PHD"/>
</dbReference>
<organism evidence="10 11">
    <name type="scientific">Sclerotinia borealis (strain F-4128)</name>
    <dbReference type="NCBI Taxonomy" id="1432307"/>
    <lineage>
        <taxon>Eukaryota</taxon>
        <taxon>Fungi</taxon>
        <taxon>Dikarya</taxon>
        <taxon>Ascomycota</taxon>
        <taxon>Pezizomycotina</taxon>
        <taxon>Leotiomycetes</taxon>
        <taxon>Helotiales</taxon>
        <taxon>Sclerotiniaceae</taxon>
        <taxon>Sclerotinia</taxon>
    </lineage>
</organism>
<dbReference type="SUPFAM" id="SSF57903">
    <property type="entry name" value="FYVE/PHD zinc finger"/>
    <property type="match status" value="1"/>
</dbReference>